<dbReference type="AlphaFoldDB" id="A0A9D1FD07"/>
<proteinExistence type="predicted"/>
<name>A0A9D1FD07_9FIRM</name>
<dbReference type="Pfam" id="PF05534">
    <property type="entry name" value="HicB"/>
    <property type="match status" value="1"/>
</dbReference>
<dbReference type="InterPro" id="IPR008651">
    <property type="entry name" value="Uncharacterised_HicB"/>
</dbReference>
<gene>
    <name evidence="1" type="ORF">IAC18_03755</name>
</gene>
<evidence type="ECO:0000313" key="2">
    <source>
        <dbReference type="Proteomes" id="UP000824001"/>
    </source>
</evidence>
<dbReference type="EMBL" id="DVJK01000105">
    <property type="protein sequence ID" value="HIS66663.1"/>
    <property type="molecule type" value="Genomic_DNA"/>
</dbReference>
<dbReference type="InterPro" id="IPR013321">
    <property type="entry name" value="Arc_rbn_hlx_hlx"/>
</dbReference>
<accession>A0A9D1FD07</accession>
<protein>
    <submittedName>
        <fullName evidence="1">Toxin-antitoxin system HicB family antitoxin</fullName>
    </submittedName>
</protein>
<evidence type="ECO:0000313" key="1">
    <source>
        <dbReference type="EMBL" id="HIS66663.1"/>
    </source>
</evidence>
<reference evidence="1" key="2">
    <citation type="journal article" date="2021" name="PeerJ">
        <title>Extensive microbial diversity within the chicken gut microbiome revealed by metagenomics and culture.</title>
        <authorList>
            <person name="Gilroy R."/>
            <person name="Ravi A."/>
            <person name="Getino M."/>
            <person name="Pursley I."/>
            <person name="Horton D.L."/>
            <person name="Alikhan N.F."/>
            <person name="Baker D."/>
            <person name="Gharbi K."/>
            <person name="Hall N."/>
            <person name="Watson M."/>
            <person name="Adriaenssens E.M."/>
            <person name="Foster-Nyarko E."/>
            <person name="Jarju S."/>
            <person name="Secka A."/>
            <person name="Antonio M."/>
            <person name="Oren A."/>
            <person name="Chaudhuri R.R."/>
            <person name="La Ragione R."/>
            <person name="Hildebrand F."/>
            <person name="Pallen M.J."/>
        </authorList>
    </citation>
    <scope>NUCLEOTIDE SEQUENCE</scope>
    <source>
        <strain evidence="1">ChiHjej10B9-9673</strain>
    </source>
</reference>
<sequence>MKKRELTPEEIAARFAEIDAMPHEKPTPEDLKAFAEADAEDPSEAVSWEDYKASREYSGKLMLRIPKELHRKLAEQAKANGVSLNQYALYKLAQ</sequence>
<comment type="caution">
    <text evidence="1">The sequence shown here is derived from an EMBL/GenBank/DDBJ whole genome shotgun (WGS) entry which is preliminary data.</text>
</comment>
<dbReference type="Proteomes" id="UP000824001">
    <property type="component" value="Unassembled WGS sequence"/>
</dbReference>
<dbReference type="SUPFAM" id="SSF47598">
    <property type="entry name" value="Ribbon-helix-helix"/>
    <property type="match status" value="1"/>
</dbReference>
<organism evidence="1 2">
    <name type="scientific">Candidatus Scatomorpha merdipullorum</name>
    <dbReference type="NCBI Taxonomy" id="2840927"/>
    <lineage>
        <taxon>Bacteria</taxon>
        <taxon>Bacillati</taxon>
        <taxon>Bacillota</taxon>
        <taxon>Clostridia</taxon>
        <taxon>Eubacteriales</taxon>
        <taxon>Candidatus Scatomorpha</taxon>
    </lineage>
</organism>
<reference evidence="1" key="1">
    <citation type="submission" date="2020-10" db="EMBL/GenBank/DDBJ databases">
        <authorList>
            <person name="Gilroy R."/>
        </authorList>
    </citation>
    <scope>NUCLEOTIDE SEQUENCE</scope>
    <source>
        <strain evidence="1">ChiHjej10B9-9673</strain>
    </source>
</reference>
<dbReference type="Gene3D" id="1.10.1220.10">
    <property type="entry name" value="Met repressor-like"/>
    <property type="match status" value="1"/>
</dbReference>
<dbReference type="InterPro" id="IPR010985">
    <property type="entry name" value="Ribbon_hlx_hlx"/>
</dbReference>
<dbReference type="GO" id="GO:0006355">
    <property type="term" value="P:regulation of DNA-templated transcription"/>
    <property type="evidence" value="ECO:0007669"/>
    <property type="project" value="InterPro"/>
</dbReference>